<dbReference type="Gramene" id="OIT19361">
    <property type="protein sequence ID" value="OIT19361"/>
    <property type="gene ID" value="A4A49_42737"/>
</dbReference>
<comment type="caution">
    <text evidence="2">The sequence shown here is derived from an EMBL/GenBank/DDBJ whole genome shotgun (WGS) entry which is preliminary data.</text>
</comment>
<organism evidence="2 3">
    <name type="scientific">Nicotiana attenuata</name>
    <name type="common">Coyote tobacco</name>
    <dbReference type="NCBI Taxonomy" id="49451"/>
    <lineage>
        <taxon>Eukaryota</taxon>
        <taxon>Viridiplantae</taxon>
        <taxon>Streptophyta</taxon>
        <taxon>Embryophyta</taxon>
        <taxon>Tracheophyta</taxon>
        <taxon>Spermatophyta</taxon>
        <taxon>Magnoliopsida</taxon>
        <taxon>eudicotyledons</taxon>
        <taxon>Gunneridae</taxon>
        <taxon>Pentapetalae</taxon>
        <taxon>asterids</taxon>
        <taxon>lamiids</taxon>
        <taxon>Solanales</taxon>
        <taxon>Solanaceae</taxon>
        <taxon>Nicotianoideae</taxon>
        <taxon>Nicotianeae</taxon>
        <taxon>Nicotiana</taxon>
    </lineage>
</organism>
<evidence type="ECO:0000313" key="2">
    <source>
        <dbReference type="EMBL" id="OIT19361.1"/>
    </source>
</evidence>
<feature type="signal peptide" evidence="1">
    <location>
        <begin position="1"/>
        <end position="16"/>
    </location>
</feature>
<feature type="chain" id="PRO_5012023831" description="Cell wall protein" evidence="1">
    <location>
        <begin position="17"/>
        <end position="116"/>
    </location>
</feature>
<dbReference type="Proteomes" id="UP000187609">
    <property type="component" value="Unassembled WGS sequence"/>
</dbReference>
<evidence type="ECO:0008006" key="4">
    <source>
        <dbReference type="Google" id="ProtNLM"/>
    </source>
</evidence>
<evidence type="ECO:0000313" key="3">
    <source>
        <dbReference type="Proteomes" id="UP000187609"/>
    </source>
</evidence>
<keyword evidence="3" id="KW-1185">Reference proteome</keyword>
<accession>A0A1J6KJ97</accession>
<proteinExistence type="predicted"/>
<sequence>MATKSLLLVLVASALALSIDARSLGTMVKAVYEQKSHYPPPLPPDFGVLQGSKPIFGVGPGIGASVEGHSPHGHTSLDGNGDFGNYNIKNANDKDVLIASGQSEVLDDGALGRDQP</sequence>
<dbReference type="AlphaFoldDB" id="A0A1J6KJ97"/>
<protein>
    <recommendedName>
        <fullName evidence="4">Cell wall protein</fullName>
    </recommendedName>
</protein>
<evidence type="ECO:0000256" key="1">
    <source>
        <dbReference type="SAM" id="SignalP"/>
    </source>
</evidence>
<name>A0A1J6KJ97_NICAT</name>
<reference evidence="2" key="1">
    <citation type="submission" date="2016-11" db="EMBL/GenBank/DDBJ databases">
        <title>The genome of Nicotiana attenuata.</title>
        <authorList>
            <person name="Xu S."/>
            <person name="Brockmoeller T."/>
            <person name="Gaquerel E."/>
            <person name="Navarro A."/>
            <person name="Kuhl H."/>
            <person name="Gase K."/>
            <person name="Ling Z."/>
            <person name="Zhou W."/>
            <person name="Kreitzer C."/>
            <person name="Stanke M."/>
            <person name="Tang H."/>
            <person name="Lyons E."/>
            <person name="Pandey P."/>
            <person name="Pandey S.P."/>
            <person name="Timmermann B."/>
            <person name="Baldwin I.T."/>
        </authorList>
    </citation>
    <scope>NUCLEOTIDE SEQUENCE [LARGE SCALE GENOMIC DNA]</scope>
    <source>
        <strain evidence="2">UT</strain>
    </source>
</reference>
<keyword evidence="1" id="KW-0732">Signal</keyword>
<gene>
    <name evidence="2" type="ORF">A4A49_42737</name>
</gene>
<dbReference type="EMBL" id="MJEQ01007835">
    <property type="protein sequence ID" value="OIT19361.1"/>
    <property type="molecule type" value="Genomic_DNA"/>
</dbReference>